<protein>
    <submittedName>
        <fullName evidence="3">Uncharacterized protein</fullName>
    </submittedName>
</protein>
<feature type="region of interest" description="Disordered" evidence="2">
    <location>
        <begin position="118"/>
        <end position="143"/>
    </location>
</feature>
<evidence type="ECO:0000256" key="1">
    <source>
        <dbReference type="SAM" id="Coils"/>
    </source>
</evidence>
<proteinExistence type="predicted"/>
<keyword evidence="4" id="KW-1185">Reference proteome</keyword>
<keyword evidence="1" id="KW-0175">Coiled coil</keyword>
<sequence>MADLAFIRGWPGTIAEVVARKEKLLSNKSSLELKIKKLKSRIRKAENGNPESDDELDDLRNELAERTEQKEQAELEFALADIQVKLDDEEKSGGQLVVQFKDELSLATKRLKLHILRRDDPNNPDINGLQREIQEADGAQDLI</sequence>
<evidence type="ECO:0000313" key="3">
    <source>
        <dbReference type="EMBL" id="PMD13803.1"/>
    </source>
</evidence>
<feature type="coiled-coil region" evidence="1">
    <location>
        <begin position="21"/>
        <end position="76"/>
    </location>
</feature>
<reference evidence="3 4" key="1">
    <citation type="submission" date="2016-05" db="EMBL/GenBank/DDBJ databases">
        <title>A degradative enzymes factory behind the ericoid mycorrhizal symbiosis.</title>
        <authorList>
            <consortium name="DOE Joint Genome Institute"/>
            <person name="Martino E."/>
            <person name="Morin E."/>
            <person name="Grelet G."/>
            <person name="Kuo A."/>
            <person name="Kohler A."/>
            <person name="Daghino S."/>
            <person name="Barry K."/>
            <person name="Choi C."/>
            <person name="Cichocki N."/>
            <person name="Clum A."/>
            <person name="Copeland A."/>
            <person name="Hainaut M."/>
            <person name="Haridas S."/>
            <person name="Labutti K."/>
            <person name="Lindquist E."/>
            <person name="Lipzen A."/>
            <person name="Khouja H.-R."/>
            <person name="Murat C."/>
            <person name="Ohm R."/>
            <person name="Olson A."/>
            <person name="Spatafora J."/>
            <person name="Veneault-Fourrey C."/>
            <person name="Henrissat B."/>
            <person name="Grigoriev I."/>
            <person name="Martin F."/>
            <person name="Perotto S."/>
        </authorList>
    </citation>
    <scope>NUCLEOTIDE SEQUENCE [LARGE SCALE GENOMIC DNA]</scope>
    <source>
        <strain evidence="3 4">UAMH 7357</strain>
    </source>
</reference>
<organism evidence="3 4">
    <name type="scientific">Hyaloscypha hepaticicola</name>
    <dbReference type="NCBI Taxonomy" id="2082293"/>
    <lineage>
        <taxon>Eukaryota</taxon>
        <taxon>Fungi</taxon>
        <taxon>Dikarya</taxon>
        <taxon>Ascomycota</taxon>
        <taxon>Pezizomycotina</taxon>
        <taxon>Leotiomycetes</taxon>
        <taxon>Helotiales</taxon>
        <taxon>Hyaloscyphaceae</taxon>
        <taxon>Hyaloscypha</taxon>
    </lineage>
</organism>
<name>A0A2J6PIF2_9HELO</name>
<evidence type="ECO:0000256" key="2">
    <source>
        <dbReference type="SAM" id="MobiDB-lite"/>
    </source>
</evidence>
<accession>A0A2J6PIF2</accession>
<dbReference type="EMBL" id="KZ613527">
    <property type="protein sequence ID" value="PMD13803.1"/>
    <property type="molecule type" value="Genomic_DNA"/>
</dbReference>
<dbReference type="Proteomes" id="UP000235672">
    <property type="component" value="Unassembled WGS sequence"/>
</dbReference>
<dbReference type="AlphaFoldDB" id="A0A2J6PIF2"/>
<evidence type="ECO:0000313" key="4">
    <source>
        <dbReference type="Proteomes" id="UP000235672"/>
    </source>
</evidence>
<gene>
    <name evidence="3" type="ORF">NA56DRAFT_413367</name>
</gene>